<dbReference type="EMBL" id="WEGH01000002">
    <property type="protein sequence ID" value="MQY04613.1"/>
    <property type="molecule type" value="Genomic_DNA"/>
</dbReference>
<sequence>MAERTGRFTGLTWRKASASDAAGACVEVARSGDAVLVRDSRDRSGGIVEFPLPRWRDLVTGIRDSR</sequence>
<evidence type="ECO:0000313" key="2">
    <source>
        <dbReference type="EMBL" id="MQY04613.1"/>
    </source>
</evidence>
<evidence type="ECO:0000259" key="1">
    <source>
        <dbReference type="Pfam" id="PF04149"/>
    </source>
</evidence>
<evidence type="ECO:0000313" key="3">
    <source>
        <dbReference type="Proteomes" id="UP000487268"/>
    </source>
</evidence>
<accession>A0A7K0BTT9</accession>
<dbReference type="Proteomes" id="UP000487268">
    <property type="component" value="Unassembled WGS sequence"/>
</dbReference>
<dbReference type="Pfam" id="PF04149">
    <property type="entry name" value="DUF397"/>
    <property type="match status" value="1"/>
</dbReference>
<dbReference type="AlphaFoldDB" id="A0A7K0BTT9"/>
<feature type="domain" description="DUF397" evidence="1">
    <location>
        <begin position="11"/>
        <end position="63"/>
    </location>
</feature>
<protein>
    <recommendedName>
        <fullName evidence="1">DUF397 domain-containing protein</fullName>
    </recommendedName>
</protein>
<comment type="caution">
    <text evidence="2">The sequence shown here is derived from an EMBL/GenBank/DDBJ whole genome shotgun (WGS) entry which is preliminary data.</text>
</comment>
<dbReference type="RefSeq" id="WP_153532816.1">
    <property type="nucleotide sequence ID" value="NZ_WEGH01000002.1"/>
</dbReference>
<dbReference type="InterPro" id="IPR007278">
    <property type="entry name" value="DUF397"/>
</dbReference>
<gene>
    <name evidence="2" type="ORF">ACRB68_26700</name>
</gene>
<keyword evidence="3" id="KW-1185">Reference proteome</keyword>
<dbReference type="OrthoDB" id="3542324at2"/>
<proteinExistence type="predicted"/>
<organism evidence="2 3">
    <name type="scientific">Actinomadura macrotermitis</name>
    <dbReference type="NCBI Taxonomy" id="2585200"/>
    <lineage>
        <taxon>Bacteria</taxon>
        <taxon>Bacillati</taxon>
        <taxon>Actinomycetota</taxon>
        <taxon>Actinomycetes</taxon>
        <taxon>Streptosporangiales</taxon>
        <taxon>Thermomonosporaceae</taxon>
        <taxon>Actinomadura</taxon>
    </lineage>
</organism>
<reference evidence="2 3" key="1">
    <citation type="submission" date="2019-10" db="EMBL/GenBank/DDBJ databases">
        <title>Actinomadura rubteroloni sp. nov. and Actinomadura macrotermitis sp. nov., isolated from the gut of fungus growing-termite Macrotermes natalensis.</title>
        <authorList>
            <person name="Benndorf R."/>
            <person name="Martin K."/>
            <person name="Kuefner M."/>
            <person name="De Beer W."/>
            <person name="Kaster A.-K."/>
            <person name="Vollmers J."/>
            <person name="Poulsen M."/>
            <person name="Beemelmanns C."/>
        </authorList>
    </citation>
    <scope>NUCLEOTIDE SEQUENCE [LARGE SCALE GENOMIC DNA]</scope>
    <source>
        <strain evidence="2 3">RB68</strain>
    </source>
</reference>
<name>A0A7K0BTT9_9ACTN</name>